<proteinExistence type="predicted"/>
<dbReference type="Pfam" id="PF00149">
    <property type="entry name" value="Metallophos"/>
    <property type="match status" value="1"/>
</dbReference>
<keyword evidence="3" id="KW-1185">Reference proteome</keyword>
<keyword evidence="2" id="KW-0436">Ligase</keyword>
<keyword evidence="2" id="KW-0540">Nuclease</keyword>
<gene>
    <name evidence="2" type="primary">pdeM</name>
    <name evidence="2" type="ORF">KY465_09205</name>
</gene>
<comment type="caution">
    <text evidence="2">The sequence shown here is derived from an EMBL/GenBank/DDBJ whole genome shotgun (WGS) entry which is preliminary data.</text>
</comment>
<feature type="domain" description="Calcineurin-like phosphoesterase" evidence="1">
    <location>
        <begin position="28"/>
        <end position="128"/>
    </location>
</feature>
<evidence type="ECO:0000313" key="2">
    <source>
        <dbReference type="EMBL" id="MBW3097456.1"/>
    </source>
</evidence>
<dbReference type="InterPro" id="IPR004843">
    <property type="entry name" value="Calcineurin-like_PHP"/>
</dbReference>
<dbReference type="EMBL" id="JAHWQX010000002">
    <property type="protein sequence ID" value="MBW3097456.1"/>
    <property type="molecule type" value="Genomic_DNA"/>
</dbReference>
<dbReference type="EC" id="3.1.-.-" evidence="2"/>
<dbReference type="PIRSF" id="PIRSF000887">
    <property type="entry name" value="Pesterase_MJ0037"/>
    <property type="match status" value="1"/>
</dbReference>
<evidence type="ECO:0000259" key="1">
    <source>
        <dbReference type="Pfam" id="PF00149"/>
    </source>
</evidence>
<dbReference type="GO" id="GO:0004519">
    <property type="term" value="F:endonuclease activity"/>
    <property type="evidence" value="ECO:0007669"/>
    <property type="project" value="UniProtKB-KW"/>
</dbReference>
<dbReference type="PANTHER" id="PTHR39323">
    <property type="entry name" value="BLR1149 PROTEIN"/>
    <property type="match status" value="1"/>
</dbReference>
<sequence length="241" mass="25884">MRQSEIELNGTAAVCACEGVLYLPGSQLLAVSDLHLEKGAAFARRGLLLPPYDTAATLSRLNAAITRFQPKVVLSLGDSFHDRTGSAHLPDLYRTALQALQRGRDWIWIEGNHDPDPPVGLDGECCREFNVETLVFRHEPLPRATTSEATMAAGTAGAGTAGEVAGHLHPVARVVRRGKGVRRACFATDGKRMLMPAFGATTGGLLLEHPAIRPLFDPARLVAHLIGGQRIYSIPARRLAG</sequence>
<dbReference type="PANTHER" id="PTHR39323:SF1">
    <property type="entry name" value="BLR1149 PROTEIN"/>
    <property type="match status" value="1"/>
</dbReference>
<dbReference type="InterPro" id="IPR024173">
    <property type="entry name" value="Pesterase_MJ0037-like"/>
</dbReference>
<keyword evidence="2" id="KW-0378">Hydrolase</keyword>
<dbReference type="Proteomes" id="UP001430804">
    <property type="component" value="Unassembled WGS sequence"/>
</dbReference>
<dbReference type="GO" id="GO:0016874">
    <property type="term" value="F:ligase activity"/>
    <property type="evidence" value="ECO:0007669"/>
    <property type="project" value="UniProtKB-KW"/>
</dbReference>
<dbReference type="NCBIfam" id="TIGR04123">
    <property type="entry name" value="P_estr_lig_assc"/>
    <property type="match status" value="1"/>
</dbReference>
<dbReference type="RefSeq" id="WP_219201748.1">
    <property type="nucleotide sequence ID" value="NZ_JAHWQX010000002.1"/>
</dbReference>
<reference evidence="2" key="1">
    <citation type="submission" date="2021-07" db="EMBL/GenBank/DDBJ databases">
        <title>Pseudohoeflea marina sp. nov. a polyhydroxyalcanoate-producing bacterium.</title>
        <authorList>
            <person name="Zheng W."/>
            <person name="Yu S."/>
            <person name="Huang Y."/>
        </authorList>
    </citation>
    <scope>NUCLEOTIDE SEQUENCE</scope>
    <source>
        <strain evidence="2">DP4N28-3</strain>
    </source>
</reference>
<dbReference type="InterPro" id="IPR026336">
    <property type="entry name" value="PdeM-like"/>
</dbReference>
<keyword evidence="2" id="KW-0255">Endonuclease</keyword>
<name>A0ABS6WNB4_9HYPH</name>
<evidence type="ECO:0000313" key="3">
    <source>
        <dbReference type="Proteomes" id="UP001430804"/>
    </source>
</evidence>
<accession>A0ABS6WNB4</accession>
<protein>
    <submittedName>
        <fullName evidence="2">Ligase-associated DNA damage response endonuclease PdeM</fullName>
        <ecNumber evidence="2">3.1.-.-</ecNumber>
    </submittedName>
</protein>
<dbReference type="GO" id="GO:0016787">
    <property type="term" value="F:hydrolase activity"/>
    <property type="evidence" value="ECO:0007669"/>
    <property type="project" value="UniProtKB-KW"/>
</dbReference>
<organism evidence="2 3">
    <name type="scientific">Pseudohoeflea coraliihabitans</name>
    <dbReference type="NCBI Taxonomy" id="2860393"/>
    <lineage>
        <taxon>Bacteria</taxon>
        <taxon>Pseudomonadati</taxon>
        <taxon>Pseudomonadota</taxon>
        <taxon>Alphaproteobacteria</taxon>
        <taxon>Hyphomicrobiales</taxon>
        <taxon>Rhizobiaceae</taxon>
        <taxon>Pseudohoeflea</taxon>
    </lineage>
</organism>